<evidence type="ECO:0000256" key="1">
    <source>
        <dbReference type="ARBA" id="ARBA00008791"/>
    </source>
</evidence>
<dbReference type="SUPFAM" id="SSF52402">
    <property type="entry name" value="Adenine nucleotide alpha hydrolases-like"/>
    <property type="match status" value="1"/>
</dbReference>
<dbReference type="Pfam" id="PF00582">
    <property type="entry name" value="Usp"/>
    <property type="match status" value="1"/>
</dbReference>
<dbReference type="STRING" id="1038856.BBI15_14295"/>
<dbReference type="InterPro" id="IPR006015">
    <property type="entry name" value="Universal_stress_UspA"/>
</dbReference>
<dbReference type="KEGG" id="ppla:BBI15_14295"/>
<dbReference type="Proteomes" id="UP000092650">
    <property type="component" value="Chromosome"/>
</dbReference>
<dbReference type="RefSeq" id="WP_068872003.1">
    <property type="nucleotide sequence ID" value="NZ_CP016539.2"/>
</dbReference>
<evidence type="ECO:0000313" key="3">
    <source>
        <dbReference type="EMBL" id="ANU21272.1"/>
    </source>
</evidence>
<dbReference type="PRINTS" id="PR01438">
    <property type="entry name" value="UNVRSLSTRESS"/>
</dbReference>
<comment type="similarity">
    <text evidence="1">Belongs to the universal stress protein A family.</text>
</comment>
<dbReference type="InterPro" id="IPR014729">
    <property type="entry name" value="Rossmann-like_a/b/a_fold"/>
</dbReference>
<organism evidence="3 4">
    <name type="scientific">Planococcus plakortidis</name>
    <dbReference type="NCBI Taxonomy" id="1038856"/>
    <lineage>
        <taxon>Bacteria</taxon>
        <taxon>Bacillati</taxon>
        <taxon>Bacillota</taxon>
        <taxon>Bacilli</taxon>
        <taxon>Bacillales</taxon>
        <taxon>Caryophanaceae</taxon>
        <taxon>Planococcus</taxon>
    </lineage>
</organism>
<proteinExistence type="inferred from homology"/>
<feature type="domain" description="UspA" evidence="2">
    <location>
        <begin position="1"/>
        <end position="139"/>
    </location>
</feature>
<dbReference type="OrthoDB" id="9777884at2"/>
<dbReference type="CDD" id="cd00293">
    <property type="entry name" value="USP-like"/>
    <property type="match status" value="1"/>
</dbReference>
<name>A0A1C7ED03_9BACL</name>
<sequence length="139" mass="15052">MYRNLLVAMDGSEHSKRAAKEAIRLVKDTPDAEVTIAYAIDYDKAEKEISKGQTNEQVAAARKEFLAPLEMLFKEAGVTSKTVVLHGSPGPAIVEHANEQGYDAVVIGSRGLNPVQQFVLGSVSHKVAKRVKAPVLIVK</sequence>
<evidence type="ECO:0000259" key="2">
    <source>
        <dbReference type="Pfam" id="PF00582"/>
    </source>
</evidence>
<reference evidence="3" key="1">
    <citation type="submission" date="2016-10" db="EMBL/GenBank/DDBJ databases">
        <authorList>
            <person name="See-Too W.S."/>
        </authorList>
    </citation>
    <scope>NUCLEOTIDE SEQUENCE [LARGE SCALE GENOMIC DNA]</scope>
    <source>
        <strain evidence="3">DSM 23997</strain>
    </source>
</reference>
<dbReference type="EMBL" id="CP016539">
    <property type="protein sequence ID" value="ANU21272.1"/>
    <property type="molecule type" value="Genomic_DNA"/>
</dbReference>
<gene>
    <name evidence="3" type="ORF">BBI15_14295</name>
</gene>
<protein>
    <submittedName>
        <fullName evidence="3">Universal stress protein</fullName>
    </submittedName>
</protein>
<dbReference type="InterPro" id="IPR006016">
    <property type="entry name" value="UspA"/>
</dbReference>
<dbReference type="PANTHER" id="PTHR46268">
    <property type="entry name" value="STRESS RESPONSE PROTEIN NHAX"/>
    <property type="match status" value="1"/>
</dbReference>
<dbReference type="AlphaFoldDB" id="A0A1C7ED03"/>
<dbReference type="Gene3D" id="3.40.50.620">
    <property type="entry name" value="HUPs"/>
    <property type="match status" value="1"/>
</dbReference>
<evidence type="ECO:0000313" key="4">
    <source>
        <dbReference type="Proteomes" id="UP000092650"/>
    </source>
</evidence>
<accession>A0A1C7ED03</accession>
<keyword evidence="4" id="KW-1185">Reference proteome</keyword>
<dbReference type="PANTHER" id="PTHR46268:SF6">
    <property type="entry name" value="UNIVERSAL STRESS PROTEIN UP12"/>
    <property type="match status" value="1"/>
</dbReference>